<keyword evidence="2" id="KW-0812">Transmembrane</keyword>
<evidence type="ECO:0000256" key="1">
    <source>
        <dbReference type="SAM" id="MobiDB-lite"/>
    </source>
</evidence>
<dbReference type="Proteomes" id="UP000466307">
    <property type="component" value="Unassembled WGS sequence"/>
</dbReference>
<dbReference type="Pfam" id="PF26371">
    <property type="entry name" value="AftB_C"/>
    <property type="match status" value="1"/>
</dbReference>
<feature type="region of interest" description="Disordered" evidence="1">
    <location>
        <begin position="1"/>
        <end position="98"/>
    </location>
</feature>
<dbReference type="EMBL" id="JAADZU010000121">
    <property type="protein sequence ID" value="NDK92425.1"/>
    <property type="molecule type" value="Genomic_DNA"/>
</dbReference>
<feature type="transmembrane region" description="Helical" evidence="2">
    <location>
        <begin position="436"/>
        <end position="459"/>
    </location>
</feature>
<dbReference type="GO" id="GO:0016740">
    <property type="term" value="F:transferase activity"/>
    <property type="evidence" value="ECO:0007669"/>
    <property type="project" value="UniProtKB-KW"/>
</dbReference>
<feature type="transmembrane region" description="Helical" evidence="2">
    <location>
        <begin position="107"/>
        <end position="129"/>
    </location>
</feature>
<sequence length="815" mass="88822">MGGSDRSGPDRRSDHTGDHPGDDAPTRWLRLNLDDPADERPVDEEKRPVDGKKRPVDEEKRPVDEEKRPVDGKKRPVDETTRTDERKRDERRGSAVAAGRTRGPREWVAIGSFVVGAVTVATFFAIGAWQRRWIADDGLIVLRTLRNLFAGNGPVFNAGERVEANTSTAWTYLLWFWAWVTDGQLEYVALWVALVLSVAAIPIAMYGTARLLRNRIGGVTGDGYTLLLPLGAIVYIAVPPARDFATSGLENGLCIFWAAVLWCLLVSWSRRANGADATRGGAAATLFLAFWAGLAPLVRPELAVVGGIALVLVFLAPLSWKMRVGVVVVAAVLPVGYQIFRMGYYALLVPNPAVAKDASGSKWGQGFTYLANLFGPYTLLLPVILAVVAGVLMLIGARLRRLAPAPAPAGDSASVDTASGDAPTSRRDRLAGWSRALQTPTAVTVAILLAGAIVFVYWLRQGGDFMHGRVLLTPLFVLLLPLMVIPVTIPVHGVVAAFRRTPAAASTDDANTGENTGEAINGGVSADDAPEGTDPSAGIPTTETPVPGVPAADVPDASTRNRRTRLQLAGSVIMAGLWVTTVVWAAMVHETVLPNAGIDIGRSGIVDERRFYVTNMGNENPVTAADYLDYPRMQAMVDNIAEHEKEGGVLVASFNYDEWYYIPLPQSTPQDKRTLTVYFLNLGMTSMNAPLDVRVVDQMGLAYPLAAHTERLEDGRIGHDKVLPTEWVVAESGAVPRRPVLPGFLDEDTVRQAQVALTCPDTRDRFASFEGTWTWQRFKSNLKQSFGFNNYRIERNPEYEIQRCGLTMPQRINPR</sequence>
<dbReference type="InterPro" id="IPR058983">
    <property type="entry name" value="AftB_C"/>
</dbReference>
<feature type="transmembrane region" description="Helical" evidence="2">
    <location>
        <begin position="471"/>
        <end position="498"/>
    </location>
</feature>
<evidence type="ECO:0000313" key="5">
    <source>
        <dbReference type="Proteomes" id="UP000466307"/>
    </source>
</evidence>
<evidence type="ECO:0000259" key="3">
    <source>
        <dbReference type="Pfam" id="PF26371"/>
    </source>
</evidence>
<name>A0A7K3LVW1_9ACTN</name>
<feature type="region of interest" description="Disordered" evidence="1">
    <location>
        <begin position="406"/>
        <end position="426"/>
    </location>
</feature>
<feature type="transmembrane region" description="Helical" evidence="2">
    <location>
        <begin position="244"/>
        <end position="265"/>
    </location>
</feature>
<feature type="compositionally biased region" description="Basic and acidic residues" evidence="1">
    <location>
        <begin position="38"/>
        <end position="93"/>
    </location>
</feature>
<dbReference type="InterPro" id="IPR048243">
    <property type="entry name" value="AftB-like"/>
</dbReference>
<evidence type="ECO:0000256" key="2">
    <source>
        <dbReference type="SAM" id="Phobius"/>
    </source>
</evidence>
<reference evidence="4 5" key="1">
    <citation type="submission" date="2020-01" db="EMBL/GenBank/DDBJ databases">
        <title>Investigation of new actinobacteria for the biodesulphurisation of diesel fuel.</title>
        <authorList>
            <person name="Athi Narayanan S.M."/>
        </authorList>
    </citation>
    <scope>NUCLEOTIDE SEQUENCE [LARGE SCALE GENOMIC DNA]</scope>
    <source>
        <strain evidence="4 5">213E</strain>
    </source>
</reference>
<feature type="domain" description="Terminal beta-(1-&gt;2)-arabinofuranosyltransferase C-terminal" evidence="3">
    <location>
        <begin position="657"/>
        <end position="787"/>
    </location>
</feature>
<keyword evidence="2" id="KW-0472">Membrane</keyword>
<feature type="transmembrane region" description="Helical" evidence="2">
    <location>
        <begin position="327"/>
        <end position="347"/>
    </location>
</feature>
<feature type="transmembrane region" description="Helical" evidence="2">
    <location>
        <begin position="277"/>
        <end position="296"/>
    </location>
</feature>
<gene>
    <name evidence="4" type="ORF">GYA93_23115</name>
</gene>
<dbReference type="NCBIfam" id="NF041480">
    <property type="entry name" value="flag_mot_ctl_ZomB"/>
    <property type="match status" value="1"/>
</dbReference>
<accession>A0A7K3LVW1</accession>
<comment type="caution">
    <text evidence="4">The sequence shown here is derived from an EMBL/GenBank/DDBJ whole genome shotgun (WGS) entry which is preliminary data.</text>
</comment>
<feature type="transmembrane region" description="Helical" evidence="2">
    <location>
        <begin position="568"/>
        <end position="587"/>
    </location>
</feature>
<feature type="transmembrane region" description="Helical" evidence="2">
    <location>
        <begin position="302"/>
        <end position="320"/>
    </location>
</feature>
<dbReference type="AlphaFoldDB" id="A0A7K3LVW1"/>
<keyword evidence="5" id="KW-1185">Reference proteome</keyword>
<evidence type="ECO:0000313" key="4">
    <source>
        <dbReference type="EMBL" id="NDK92425.1"/>
    </source>
</evidence>
<feature type="compositionally biased region" description="Low complexity" evidence="1">
    <location>
        <begin position="545"/>
        <end position="557"/>
    </location>
</feature>
<feature type="transmembrane region" description="Helical" evidence="2">
    <location>
        <begin position="367"/>
        <end position="395"/>
    </location>
</feature>
<organism evidence="4 5">
    <name type="scientific">Gordonia desulfuricans</name>
    <dbReference type="NCBI Taxonomy" id="89051"/>
    <lineage>
        <taxon>Bacteria</taxon>
        <taxon>Bacillati</taxon>
        <taxon>Actinomycetota</taxon>
        <taxon>Actinomycetes</taxon>
        <taxon>Mycobacteriales</taxon>
        <taxon>Gordoniaceae</taxon>
        <taxon>Gordonia</taxon>
    </lineage>
</organism>
<proteinExistence type="predicted"/>
<feature type="region of interest" description="Disordered" evidence="1">
    <location>
        <begin position="504"/>
        <end position="558"/>
    </location>
</feature>
<feature type="transmembrane region" description="Helical" evidence="2">
    <location>
        <begin position="219"/>
        <end position="238"/>
    </location>
</feature>
<protein>
    <submittedName>
        <fullName evidence="4">Glycosyltransferase family 39 protein</fullName>
    </submittedName>
</protein>
<feature type="transmembrane region" description="Helical" evidence="2">
    <location>
        <begin position="187"/>
        <end position="207"/>
    </location>
</feature>
<feature type="compositionally biased region" description="Basic and acidic residues" evidence="1">
    <location>
        <begin position="7"/>
        <end position="25"/>
    </location>
</feature>
<keyword evidence="4" id="KW-0808">Transferase</keyword>
<keyword evidence="2" id="KW-1133">Transmembrane helix</keyword>